<reference evidence="4" key="1">
    <citation type="submission" date="2015-09" db="EMBL/GenBank/DDBJ databases">
        <authorList>
            <consortium name="Pathogen Informatics"/>
        </authorList>
    </citation>
    <scope>NUCLEOTIDE SEQUENCE [LARGE SCALE GENOMIC DNA]</scope>
    <source>
        <strain evidence="4">Lake Konstanz</strain>
    </source>
</reference>
<feature type="signal peptide" evidence="2">
    <location>
        <begin position="1"/>
        <end position="23"/>
    </location>
</feature>
<feature type="chain" id="PRO_5006622507" evidence="2">
    <location>
        <begin position="24"/>
        <end position="401"/>
    </location>
</feature>
<protein>
    <submittedName>
        <fullName evidence="3">Membrane-associated protein, putative</fullName>
    </submittedName>
</protein>
<dbReference type="VEuPathDB" id="TriTrypDB:BSAL_31385"/>
<keyword evidence="1" id="KW-0812">Transmembrane</keyword>
<keyword evidence="1" id="KW-1133">Transmembrane helix</keyword>
<keyword evidence="2" id="KW-0732">Signal</keyword>
<gene>
    <name evidence="3" type="ORF">BSAL_31385</name>
</gene>
<evidence type="ECO:0000313" key="3">
    <source>
        <dbReference type="EMBL" id="CUG91337.1"/>
    </source>
</evidence>
<accession>A0A0S4JN60</accession>
<evidence type="ECO:0000256" key="2">
    <source>
        <dbReference type="SAM" id="SignalP"/>
    </source>
</evidence>
<name>A0A0S4JN60_BODSA</name>
<evidence type="ECO:0000313" key="4">
    <source>
        <dbReference type="Proteomes" id="UP000051952"/>
    </source>
</evidence>
<organism evidence="3 4">
    <name type="scientific">Bodo saltans</name>
    <name type="common">Flagellated protozoan</name>
    <dbReference type="NCBI Taxonomy" id="75058"/>
    <lineage>
        <taxon>Eukaryota</taxon>
        <taxon>Discoba</taxon>
        <taxon>Euglenozoa</taxon>
        <taxon>Kinetoplastea</taxon>
        <taxon>Metakinetoplastina</taxon>
        <taxon>Eubodonida</taxon>
        <taxon>Bodonidae</taxon>
        <taxon>Bodo</taxon>
    </lineage>
</organism>
<sequence>MISWPVAVLLFLMLSNDLSGTLACRALAGFFVLAIAGLVVFISAASMGLEVPGGIANFTCNSTSLSSALNGSGTIEAEERNFFTGCDRGWSELLNYNGMRVGRKCCVKVDIRNLNCQGTGLRLVADATANTQVLTDTSEREAAVRCCPSVGAEVTPTGYASMITTALSATLMSILVNLLRHLGVFRALITSPLQSFLACMSGLSEGCGSCLIALFGLCINKRVLLGDRGRSVRSREKLTVSSELVNTLTSALSSTFNGPATMVPMMDKEEQPAAAYQEKEAASGVTEVTEFAVDGKHVMSFETATAVTMCGRYSLVFGHAISGAPHELLYDMKYQAGIHGPVRMKHEHNDAGAETRDAGQRLTSRIPSRGRNVWFSECSRFVVYEHDDPQEHCNVISQCQR</sequence>
<dbReference type="AlphaFoldDB" id="A0A0S4JN60"/>
<feature type="transmembrane region" description="Helical" evidence="1">
    <location>
        <begin position="29"/>
        <end position="49"/>
    </location>
</feature>
<dbReference type="EMBL" id="CYKH01001907">
    <property type="protein sequence ID" value="CUG91337.1"/>
    <property type="molecule type" value="Genomic_DNA"/>
</dbReference>
<evidence type="ECO:0000256" key="1">
    <source>
        <dbReference type="SAM" id="Phobius"/>
    </source>
</evidence>
<dbReference type="Proteomes" id="UP000051952">
    <property type="component" value="Unassembled WGS sequence"/>
</dbReference>
<keyword evidence="4" id="KW-1185">Reference proteome</keyword>
<proteinExistence type="predicted"/>
<keyword evidence="1" id="KW-0472">Membrane</keyword>